<dbReference type="PROSITE" id="PS50865">
    <property type="entry name" value="ZF_MYND_2"/>
    <property type="match status" value="1"/>
</dbReference>
<proteinExistence type="predicted"/>
<keyword evidence="1" id="KW-0479">Metal-binding</keyword>
<reference evidence="6" key="1">
    <citation type="submission" date="2023-03" db="EMBL/GenBank/DDBJ databases">
        <title>Massive genome expansion in bonnet fungi (Mycena s.s.) driven by repeated elements and novel gene families across ecological guilds.</title>
        <authorList>
            <consortium name="Lawrence Berkeley National Laboratory"/>
            <person name="Harder C.B."/>
            <person name="Miyauchi S."/>
            <person name="Viragh M."/>
            <person name="Kuo A."/>
            <person name="Thoen E."/>
            <person name="Andreopoulos B."/>
            <person name="Lu D."/>
            <person name="Skrede I."/>
            <person name="Drula E."/>
            <person name="Henrissat B."/>
            <person name="Morin E."/>
            <person name="Kohler A."/>
            <person name="Barry K."/>
            <person name="LaButti K."/>
            <person name="Morin E."/>
            <person name="Salamov A."/>
            <person name="Lipzen A."/>
            <person name="Mereny Z."/>
            <person name="Hegedus B."/>
            <person name="Baldrian P."/>
            <person name="Stursova M."/>
            <person name="Weitz H."/>
            <person name="Taylor A."/>
            <person name="Grigoriev I.V."/>
            <person name="Nagy L.G."/>
            <person name="Martin F."/>
            <person name="Kauserud H."/>
        </authorList>
    </citation>
    <scope>NUCLEOTIDE SEQUENCE</scope>
    <source>
        <strain evidence="6">9284</strain>
    </source>
</reference>
<evidence type="ECO:0000313" key="7">
    <source>
        <dbReference type="Proteomes" id="UP001221142"/>
    </source>
</evidence>
<organism evidence="6 7">
    <name type="scientific">Roridomyces roridus</name>
    <dbReference type="NCBI Taxonomy" id="1738132"/>
    <lineage>
        <taxon>Eukaryota</taxon>
        <taxon>Fungi</taxon>
        <taxon>Dikarya</taxon>
        <taxon>Basidiomycota</taxon>
        <taxon>Agaricomycotina</taxon>
        <taxon>Agaricomycetes</taxon>
        <taxon>Agaricomycetidae</taxon>
        <taxon>Agaricales</taxon>
        <taxon>Marasmiineae</taxon>
        <taxon>Mycenaceae</taxon>
        <taxon>Roridomyces</taxon>
    </lineage>
</organism>
<dbReference type="SUPFAM" id="SSF144232">
    <property type="entry name" value="HIT/MYND zinc finger-like"/>
    <property type="match status" value="1"/>
</dbReference>
<gene>
    <name evidence="6" type="ORF">FB45DRAFT_1054305</name>
</gene>
<evidence type="ECO:0000256" key="1">
    <source>
        <dbReference type="ARBA" id="ARBA00022723"/>
    </source>
</evidence>
<dbReference type="Proteomes" id="UP001221142">
    <property type="component" value="Unassembled WGS sequence"/>
</dbReference>
<comment type="caution">
    <text evidence="6">The sequence shown here is derived from an EMBL/GenBank/DDBJ whole genome shotgun (WGS) entry which is preliminary data.</text>
</comment>
<evidence type="ECO:0000256" key="3">
    <source>
        <dbReference type="ARBA" id="ARBA00022833"/>
    </source>
</evidence>
<keyword evidence="2 4" id="KW-0863">Zinc-finger</keyword>
<dbReference type="InterPro" id="IPR002893">
    <property type="entry name" value="Znf_MYND"/>
</dbReference>
<dbReference type="Pfam" id="PF01753">
    <property type="entry name" value="zf-MYND"/>
    <property type="match status" value="1"/>
</dbReference>
<dbReference type="GO" id="GO:0008270">
    <property type="term" value="F:zinc ion binding"/>
    <property type="evidence" value="ECO:0007669"/>
    <property type="project" value="UniProtKB-KW"/>
</dbReference>
<sequence length="536" mass="59260">MHESLQISALRNQPIPIQRIALKAAGGSIDDLNHLLEATSPDRKTLLLPSIYQILDSKHLPNNDSDRPLPAAASRARSAVVRAMDLLPQISPIDDTVGIDLWPRLWAWFLFLESECQSQEDGEAESLMCARIIRCAFHVVLPAGSSIETKSHLRSTPGFYSAVARAWRFVFRGFEGVNWQTPIRRNAENLVLLTIVLAFVSDRKNDIASSAFLEALVDGVDGSTAVLAGVMIKHIDVATDALSSPEVMVADSGFLQLEYLTAFLCFLEAADKEVASGESLPHQIFRELTKGRVAISLFRAVHALSAFKNDAIATDNLPQVINQCLHILSRLFLDGKMYAATRVEVAPLFLLTIASCGQQPHLFETRTHAFLKQILCELLPCSTLYSKVLRQMEHIAADMATPEFAASGLLPLWTSFIGLVDNRLRVLNALESGDISSMRACDNMLCGKLGLRADFERCGGCLSFYYCSKQCQSVDWEDGGHKSTCKEFVPLLSEKAALTTRERSFVRAVLHYDYALSRFQIYTEIVQCLRAHPGGG</sequence>
<keyword evidence="7" id="KW-1185">Reference proteome</keyword>
<keyword evidence="3" id="KW-0862">Zinc</keyword>
<dbReference type="EMBL" id="JARKIF010000004">
    <property type="protein sequence ID" value="KAJ7641920.1"/>
    <property type="molecule type" value="Genomic_DNA"/>
</dbReference>
<evidence type="ECO:0000256" key="4">
    <source>
        <dbReference type="PROSITE-ProRule" id="PRU00134"/>
    </source>
</evidence>
<dbReference type="AlphaFoldDB" id="A0AAD7C8G3"/>
<name>A0AAD7C8G3_9AGAR</name>
<dbReference type="Gene3D" id="6.10.140.2220">
    <property type="match status" value="1"/>
</dbReference>
<evidence type="ECO:0000256" key="2">
    <source>
        <dbReference type="ARBA" id="ARBA00022771"/>
    </source>
</evidence>
<feature type="domain" description="MYND-type" evidence="5">
    <location>
        <begin position="443"/>
        <end position="485"/>
    </location>
</feature>
<evidence type="ECO:0000313" key="6">
    <source>
        <dbReference type="EMBL" id="KAJ7641920.1"/>
    </source>
</evidence>
<evidence type="ECO:0000259" key="5">
    <source>
        <dbReference type="PROSITE" id="PS50865"/>
    </source>
</evidence>
<accession>A0AAD7C8G3</accession>
<protein>
    <recommendedName>
        <fullName evidence="5">MYND-type domain-containing protein</fullName>
    </recommendedName>
</protein>